<feature type="transmembrane region" description="Helical" evidence="8">
    <location>
        <begin position="145"/>
        <end position="164"/>
    </location>
</feature>
<dbReference type="RefSeq" id="WP_134492390.1">
    <property type="nucleotide sequence ID" value="NZ_SOEZ01000073.1"/>
</dbReference>
<feature type="transmembrane region" description="Helical" evidence="8">
    <location>
        <begin position="316"/>
        <end position="336"/>
    </location>
</feature>
<sequence>MTNDIGARVGAAVRGMPPGYFALVMATGIVSVGMNLIGALPLSFVLLVVCAAAYAVLVVLTLWRFVAYRSAFVGDLHDPHRGFQFFTFVAGTNVLAARLAVEGWYGAATVLLGIAGVAWLLLGYAVPWFAVLGNEVRPALPAANGTWFIWVVASQSMAVVAASLEPVSGDARSLLAVLAILSWSVGLFLYGAAGVFVTLRLMLYEIRPENLDPPYWVSMGACAITVLAGARIVEMADTPMVNATRGLVAGVSVLFWAFATWLIPVLIAVGVWRHAWKRVPLRYEATMWSIAFPVGMYAVAGIYLGQADELPLVGQIGAVSLWVALAVWLTVFVAMARQPFRTGGLPREWQRRQRVAR</sequence>
<gene>
    <name evidence="9" type="ORF">E3O23_15030</name>
</gene>
<evidence type="ECO:0000256" key="1">
    <source>
        <dbReference type="ARBA" id="ARBA00004651"/>
    </source>
</evidence>
<evidence type="ECO:0000256" key="3">
    <source>
        <dbReference type="ARBA" id="ARBA00022448"/>
    </source>
</evidence>
<feature type="transmembrane region" description="Helical" evidence="8">
    <location>
        <begin position="107"/>
        <end position="133"/>
    </location>
</feature>
<accession>A0A4R8UAV3</accession>
<dbReference type="AlphaFoldDB" id="A0A4R8UAV3"/>
<dbReference type="CDD" id="cd09319">
    <property type="entry name" value="TDT_like_1"/>
    <property type="match status" value="1"/>
</dbReference>
<proteinExistence type="inferred from homology"/>
<dbReference type="InterPro" id="IPR051629">
    <property type="entry name" value="Sulfite_efflux_TDT"/>
</dbReference>
<name>A0A4R8UAV3_9MICO</name>
<evidence type="ECO:0000256" key="6">
    <source>
        <dbReference type="ARBA" id="ARBA00022989"/>
    </source>
</evidence>
<dbReference type="GO" id="GO:0005886">
    <property type="term" value="C:plasma membrane"/>
    <property type="evidence" value="ECO:0007669"/>
    <property type="project" value="UniProtKB-SubCell"/>
</dbReference>
<evidence type="ECO:0000256" key="2">
    <source>
        <dbReference type="ARBA" id="ARBA00008566"/>
    </source>
</evidence>
<feature type="transmembrane region" description="Helical" evidence="8">
    <location>
        <begin position="253"/>
        <end position="273"/>
    </location>
</feature>
<evidence type="ECO:0000313" key="9">
    <source>
        <dbReference type="EMBL" id="TFB47392.1"/>
    </source>
</evidence>
<keyword evidence="10" id="KW-1185">Reference proteome</keyword>
<feature type="transmembrane region" description="Helical" evidence="8">
    <location>
        <begin position="285"/>
        <end position="304"/>
    </location>
</feature>
<dbReference type="Proteomes" id="UP000297866">
    <property type="component" value="Unassembled WGS sequence"/>
</dbReference>
<evidence type="ECO:0000256" key="5">
    <source>
        <dbReference type="ARBA" id="ARBA00022692"/>
    </source>
</evidence>
<feature type="transmembrane region" description="Helical" evidence="8">
    <location>
        <begin position="83"/>
        <end position="101"/>
    </location>
</feature>
<feature type="transmembrane region" description="Helical" evidence="8">
    <location>
        <begin position="176"/>
        <end position="203"/>
    </location>
</feature>
<comment type="similarity">
    <text evidence="2">Belongs to the tellurite-resistance/dicarboxylate transporter (TDT) family.</text>
</comment>
<dbReference type="InterPro" id="IPR004695">
    <property type="entry name" value="SLAC1/Mae1/Ssu1/TehA"/>
</dbReference>
<dbReference type="OrthoDB" id="958273at2"/>
<dbReference type="EMBL" id="SOEZ01000073">
    <property type="protein sequence ID" value="TFB47392.1"/>
    <property type="molecule type" value="Genomic_DNA"/>
</dbReference>
<evidence type="ECO:0000256" key="7">
    <source>
        <dbReference type="ARBA" id="ARBA00023136"/>
    </source>
</evidence>
<feature type="transmembrane region" description="Helical" evidence="8">
    <location>
        <begin position="215"/>
        <end position="233"/>
    </location>
</feature>
<dbReference type="PANTHER" id="PTHR31686">
    <property type="match status" value="1"/>
</dbReference>
<dbReference type="Gene3D" id="1.50.10.150">
    <property type="entry name" value="Voltage-dependent anion channel"/>
    <property type="match status" value="1"/>
</dbReference>
<dbReference type="PANTHER" id="PTHR31686:SF1">
    <property type="entry name" value="SULFITE EFFLUX PUMP SSU1"/>
    <property type="match status" value="1"/>
</dbReference>
<feature type="transmembrane region" description="Helical" evidence="8">
    <location>
        <begin position="20"/>
        <end position="38"/>
    </location>
</feature>
<dbReference type="GO" id="GO:0000319">
    <property type="term" value="F:sulfite transmembrane transporter activity"/>
    <property type="evidence" value="ECO:0007669"/>
    <property type="project" value="TreeGrafter"/>
</dbReference>
<comment type="subcellular location">
    <subcellularLocation>
        <location evidence="1">Cell membrane</location>
        <topology evidence="1">Multi-pass membrane protein</topology>
    </subcellularLocation>
</comment>
<dbReference type="Pfam" id="PF03595">
    <property type="entry name" value="SLAC1"/>
    <property type="match status" value="1"/>
</dbReference>
<feature type="transmembrane region" description="Helical" evidence="8">
    <location>
        <begin position="44"/>
        <end position="63"/>
    </location>
</feature>
<protein>
    <submittedName>
        <fullName evidence="9">Tellurite resistance protein permease</fullName>
    </submittedName>
</protein>
<keyword evidence="5 8" id="KW-0812">Transmembrane</keyword>
<evidence type="ECO:0000256" key="4">
    <source>
        <dbReference type="ARBA" id="ARBA00022475"/>
    </source>
</evidence>
<keyword evidence="6 8" id="KW-1133">Transmembrane helix</keyword>
<comment type="caution">
    <text evidence="9">The sequence shown here is derived from an EMBL/GenBank/DDBJ whole genome shotgun (WGS) entry which is preliminary data.</text>
</comment>
<keyword evidence="3" id="KW-0813">Transport</keyword>
<keyword evidence="7 8" id="KW-0472">Membrane</keyword>
<keyword evidence="4" id="KW-1003">Cell membrane</keyword>
<evidence type="ECO:0000313" key="10">
    <source>
        <dbReference type="Proteomes" id="UP000297866"/>
    </source>
</evidence>
<organism evidence="9 10">
    <name type="scientific">Cryobacterium tagatosivorans</name>
    <dbReference type="NCBI Taxonomy" id="1259199"/>
    <lineage>
        <taxon>Bacteria</taxon>
        <taxon>Bacillati</taxon>
        <taxon>Actinomycetota</taxon>
        <taxon>Actinomycetes</taxon>
        <taxon>Micrococcales</taxon>
        <taxon>Microbacteriaceae</taxon>
        <taxon>Cryobacterium</taxon>
    </lineage>
</organism>
<reference evidence="9 10" key="1">
    <citation type="submission" date="2019-03" db="EMBL/GenBank/DDBJ databases">
        <title>Genomics of glacier-inhabiting Cryobacterium strains.</title>
        <authorList>
            <person name="Liu Q."/>
            <person name="Xin Y.-H."/>
        </authorList>
    </citation>
    <scope>NUCLEOTIDE SEQUENCE [LARGE SCALE GENOMIC DNA]</scope>
    <source>
        <strain evidence="9 10">Sr47</strain>
    </source>
</reference>
<dbReference type="InterPro" id="IPR038665">
    <property type="entry name" value="Voltage-dep_anion_channel_sf"/>
</dbReference>
<evidence type="ECO:0000256" key="8">
    <source>
        <dbReference type="SAM" id="Phobius"/>
    </source>
</evidence>